<dbReference type="FunFam" id="3.65.10.10:FF:000001">
    <property type="entry name" value="UDP-N-acetylglucosamine 1-carboxyvinyltransferase"/>
    <property type="match status" value="1"/>
</dbReference>
<comment type="similarity">
    <text evidence="10 12">Belongs to the EPSP synthase family. MurA subfamily.</text>
</comment>
<dbReference type="AlphaFoldDB" id="A0A9J6P6Q3"/>
<dbReference type="InterPro" id="IPR001986">
    <property type="entry name" value="Enolpyruvate_Tfrase_dom"/>
</dbReference>
<evidence type="ECO:0000256" key="5">
    <source>
        <dbReference type="ARBA" id="ARBA00022679"/>
    </source>
</evidence>
<dbReference type="InterPro" id="IPR005750">
    <property type="entry name" value="UDP_GlcNAc_COvinyl_MurA"/>
</dbReference>
<dbReference type="RefSeq" id="WP_250861434.1">
    <property type="nucleotide sequence ID" value="NZ_JAGSOJ010000005.1"/>
</dbReference>
<comment type="pathway">
    <text evidence="2 12">Cell wall biogenesis; peptidoglycan biosynthesis.</text>
</comment>
<keyword evidence="6 12" id="KW-0133">Cell shape</keyword>
<dbReference type="InterPro" id="IPR013792">
    <property type="entry name" value="RNA3'P_cycl/enolpyr_Trfase_a/b"/>
</dbReference>
<comment type="caution">
    <text evidence="14">The sequence shown here is derived from an EMBL/GenBank/DDBJ whole genome shotgun (WGS) entry which is preliminary data.</text>
</comment>
<dbReference type="Pfam" id="PF00275">
    <property type="entry name" value="EPSP_synthase"/>
    <property type="match status" value="1"/>
</dbReference>
<keyword evidence="3 12" id="KW-0963">Cytoplasm</keyword>
<dbReference type="InterPro" id="IPR036968">
    <property type="entry name" value="Enolpyruvate_Tfrase_sf"/>
</dbReference>
<keyword evidence="12" id="KW-0670">Pyruvate</keyword>
<evidence type="ECO:0000256" key="9">
    <source>
        <dbReference type="ARBA" id="ARBA00023316"/>
    </source>
</evidence>
<dbReference type="NCBIfam" id="TIGR01072">
    <property type="entry name" value="murA"/>
    <property type="match status" value="1"/>
</dbReference>
<evidence type="ECO:0000313" key="15">
    <source>
        <dbReference type="Proteomes" id="UP001056429"/>
    </source>
</evidence>
<feature type="binding site" evidence="12">
    <location>
        <begin position="122"/>
        <end position="126"/>
    </location>
    <ligand>
        <name>UDP-N-acetyl-alpha-D-glucosamine</name>
        <dbReference type="ChEBI" id="CHEBI:57705"/>
    </ligand>
</feature>
<evidence type="ECO:0000256" key="7">
    <source>
        <dbReference type="ARBA" id="ARBA00022984"/>
    </source>
</evidence>
<dbReference type="GO" id="GO:0009252">
    <property type="term" value="P:peptidoglycan biosynthetic process"/>
    <property type="evidence" value="ECO:0007669"/>
    <property type="project" value="UniProtKB-UniRule"/>
</dbReference>
<reference evidence="14" key="2">
    <citation type="submission" date="2021-04" db="EMBL/GenBank/DDBJ databases">
        <authorList>
            <person name="Dong X."/>
        </authorList>
    </citation>
    <scope>NUCLEOTIDE SEQUENCE</scope>
    <source>
        <strain evidence="14">ZWT</strain>
    </source>
</reference>
<keyword evidence="15" id="KW-1185">Reference proteome</keyword>
<name>A0A9J6P6Q3_9CLOT</name>
<gene>
    <name evidence="12" type="primary">murA</name>
    <name evidence="14" type="ORF">KDK92_21335</name>
</gene>
<comment type="caution">
    <text evidence="12">Lacks conserved residue(s) required for the propagation of feature annotation.</text>
</comment>
<dbReference type="EMBL" id="JAGSOJ010000005">
    <property type="protein sequence ID" value="MCM1992275.1"/>
    <property type="molecule type" value="Genomic_DNA"/>
</dbReference>
<dbReference type="PANTHER" id="PTHR43783">
    <property type="entry name" value="UDP-N-ACETYLGLUCOSAMINE 1-CARBOXYVINYLTRANSFERASE"/>
    <property type="match status" value="1"/>
</dbReference>
<feature type="binding site" evidence="12">
    <location>
        <position position="93"/>
    </location>
    <ligand>
        <name>UDP-N-acetyl-alpha-D-glucosamine</name>
        <dbReference type="ChEBI" id="CHEBI:57705"/>
    </ligand>
</feature>
<evidence type="ECO:0000256" key="10">
    <source>
        <dbReference type="ARBA" id="ARBA00038367"/>
    </source>
</evidence>
<dbReference type="EC" id="2.5.1.7" evidence="12"/>
<dbReference type="InterPro" id="IPR050068">
    <property type="entry name" value="MurA_subfamily"/>
</dbReference>
<dbReference type="HAMAP" id="MF_00111">
    <property type="entry name" value="MurA"/>
    <property type="match status" value="1"/>
</dbReference>
<dbReference type="Gene3D" id="3.65.10.10">
    <property type="entry name" value="Enolpyruvate transferase domain"/>
    <property type="match status" value="2"/>
</dbReference>
<evidence type="ECO:0000256" key="3">
    <source>
        <dbReference type="ARBA" id="ARBA00022490"/>
    </source>
</evidence>
<keyword evidence="7 12" id="KW-0573">Peptidoglycan synthesis</keyword>
<dbReference type="GO" id="GO:0008360">
    <property type="term" value="P:regulation of cell shape"/>
    <property type="evidence" value="ECO:0007669"/>
    <property type="project" value="UniProtKB-KW"/>
</dbReference>
<keyword evidence="8 12" id="KW-0131">Cell cycle</keyword>
<evidence type="ECO:0000256" key="4">
    <source>
        <dbReference type="ARBA" id="ARBA00022618"/>
    </source>
</evidence>
<dbReference type="NCBIfam" id="NF009470">
    <property type="entry name" value="PRK12830.1"/>
    <property type="match status" value="1"/>
</dbReference>
<dbReference type="GO" id="GO:0008760">
    <property type="term" value="F:UDP-N-acetylglucosamine 1-carboxyvinyltransferase activity"/>
    <property type="evidence" value="ECO:0007669"/>
    <property type="project" value="UniProtKB-UniRule"/>
</dbReference>
<organism evidence="14 15">
    <name type="scientific">Oceanirhabdus seepicola</name>
    <dbReference type="NCBI Taxonomy" id="2828781"/>
    <lineage>
        <taxon>Bacteria</taxon>
        <taxon>Bacillati</taxon>
        <taxon>Bacillota</taxon>
        <taxon>Clostridia</taxon>
        <taxon>Eubacteriales</taxon>
        <taxon>Clostridiaceae</taxon>
        <taxon>Oceanirhabdus</taxon>
    </lineage>
</organism>
<evidence type="ECO:0000313" key="14">
    <source>
        <dbReference type="EMBL" id="MCM1992275.1"/>
    </source>
</evidence>
<evidence type="ECO:0000256" key="2">
    <source>
        <dbReference type="ARBA" id="ARBA00004752"/>
    </source>
</evidence>
<dbReference type="NCBIfam" id="NF006873">
    <property type="entry name" value="PRK09369.1"/>
    <property type="match status" value="1"/>
</dbReference>
<dbReference type="CDD" id="cd01555">
    <property type="entry name" value="UdpNAET"/>
    <property type="match status" value="1"/>
</dbReference>
<accession>A0A9J6P6Q3</accession>
<dbReference type="PANTHER" id="PTHR43783:SF2">
    <property type="entry name" value="UDP-N-ACETYLGLUCOSAMINE 1-CARBOXYVINYLTRANSFERASE 2"/>
    <property type="match status" value="1"/>
</dbReference>
<dbReference type="GO" id="GO:0019277">
    <property type="term" value="P:UDP-N-acetylgalactosamine biosynthetic process"/>
    <property type="evidence" value="ECO:0007669"/>
    <property type="project" value="InterPro"/>
</dbReference>
<dbReference type="GO" id="GO:0005737">
    <property type="term" value="C:cytoplasm"/>
    <property type="evidence" value="ECO:0007669"/>
    <property type="project" value="UniProtKB-SubCell"/>
</dbReference>
<feature type="modified residue" description="2-(S-cysteinyl)pyruvic acid O-phosphothioketal" evidence="12">
    <location>
        <position position="117"/>
    </location>
</feature>
<evidence type="ECO:0000256" key="6">
    <source>
        <dbReference type="ARBA" id="ARBA00022960"/>
    </source>
</evidence>
<protein>
    <recommendedName>
        <fullName evidence="12">UDP-N-acetylglucosamine 1-carboxyvinyltransferase</fullName>
        <ecNumber evidence="12">2.5.1.7</ecNumber>
    </recommendedName>
    <alternativeName>
        <fullName evidence="12">Enoylpyruvate transferase</fullName>
    </alternativeName>
    <alternativeName>
        <fullName evidence="12">UDP-N-acetylglucosamine enolpyruvyl transferase</fullName>
        <shortName evidence="12">EPT</shortName>
    </alternativeName>
</protein>
<dbReference type="Proteomes" id="UP001056429">
    <property type="component" value="Unassembled WGS sequence"/>
</dbReference>
<keyword evidence="9 12" id="KW-0961">Cell wall biogenesis/degradation</keyword>
<evidence type="ECO:0000256" key="8">
    <source>
        <dbReference type="ARBA" id="ARBA00023306"/>
    </source>
</evidence>
<feature type="active site" description="Proton donor" evidence="12">
    <location>
        <position position="117"/>
    </location>
</feature>
<feature type="binding site" evidence="12">
    <location>
        <position position="305"/>
    </location>
    <ligand>
        <name>UDP-N-acetyl-alpha-D-glucosamine</name>
        <dbReference type="ChEBI" id="CHEBI:57705"/>
    </ligand>
</feature>
<comment type="function">
    <text evidence="12">Cell wall formation. Adds enolpyruvyl to UDP-N-acetylglucosamine.</text>
</comment>
<comment type="catalytic activity">
    <reaction evidence="11 12">
        <text>phosphoenolpyruvate + UDP-N-acetyl-alpha-D-glucosamine = UDP-N-acetyl-3-O-(1-carboxyvinyl)-alpha-D-glucosamine + phosphate</text>
        <dbReference type="Rhea" id="RHEA:18681"/>
        <dbReference type="ChEBI" id="CHEBI:43474"/>
        <dbReference type="ChEBI" id="CHEBI:57705"/>
        <dbReference type="ChEBI" id="CHEBI:58702"/>
        <dbReference type="ChEBI" id="CHEBI:68483"/>
        <dbReference type="EC" id="2.5.1.7"/>
    </reaction>
</comment>
<dbReference type="GO" id="GO:0051301">
    <property type="term" value="P:cell division"/>
    <property type="evidence" value="ECO:0007669"/>
    <property type="project" value="UniProtKB-KW"/>
</dbReference>
<evidence type="ECO:0000259" key="13">
    <source>
        <dbReference type="Pfam" id="PF00275"/>
    </source>
</evidence>
<proteinExistence type="inferred from homology"/>
<feature type="domain" description="Enolpyruvate transferase" evidence="13">
    <location>
        <begin position="6"/>
        <end position="406"/>
    </location>
</feature>
<evidence type="ECO:0000256" key="11">
    <source>
        <dbReference type="ARBA" id="ARBA00047527"/>
    </source>
</evidence>
<feature type="binding site" evidence="12">
    <location>
        <position position="327"/>
    </location>
    <ligand>
        <name>UDP-N-acetyl-alpha-D-glucosamine</name>
        <dbReference type="ChEBI" id="CHEBI:57705"/>
    </ligand>
</feature>
<keyword evidence="5 12" id="KW-0808">Transferase</keyword>
<sequence length="419" mass="45101">MNKIVIQGGKRINGEVDISGAKNAAVAILPAAILASEGKCCIENVPNIKDVNCMLKILESLGCEIERNESTIIIDSTNIKTFYANIEEVRKMRASYYLLGSMLSRFKECSVDLPGGCAIGVRPIDQHIKGFEALGTEVEISHGSLKVKADKLQGTNIFFDVISVGATINVMMSAVLAEGTTILENVAKEPHIVDVANFLNAMGADIKGAGTDVIRIKGVEKLHGCTYSVIPDQIEAGTFMIAAAACGDEVRIKNVIPKHLESISAKLIEMGVEIIEDDDSVIVKSNNNLKAVNVKTLPYPGFPTDIQQPMSVLLTVAEGRSIVNESIWESRFRHLDELEKMGAKVKVEGRIAVFDGVNKLTGAEVEASDLRAGAAMVIAGLMAEGTTRISGLEHLDRGYPDIEKKLSALGAQIKRINVE</sequence>
<dbReference type="SUPFAM" id="SSF55205">
    <property type="entry name" value="EPT/RTPC-like"/>
    <property type="match status" value="1"/>
</dbReference>
<dbReference type="GO" id="GO:0071555">
    <property type="term" value="P:cell wall organization"/>
    <property type="evidence" value="ECO:0007669"/>
    <property type="project" value="UniProtKB-KW"/>
</dbReference>
<keyword evidence="4 12" id="KW-0132">Cell division</keyword>
<evidence type="ECO:0000256" key="1">
    <source>
        <dbReference type="ARBA" id="ARBA00004496"/>
    </source>
</evidence>
<evidence type="ECO:0000256" key="12">
    <source>
        <dbReference type="HAMAP-Rule" id="MF_00111"/>
    </source>
</evidence>
<comment type="subcellular location">
    <subcellularLocation>
        <location evidence="1 12">Cytoplasm</location>
    </subcellularLocation>
</comment>
<feature type="binding site" evidence="12">
    <location>
        <begin position="22"/>
        <end position="23"/>
    </location>
    <ligand>
        <name>phosphoenolpyruvate</name>
        <dbReference type="ChEBI" id="CHEBI:58702"/>
    </ligand>
</feature>
<reference evidence="14" key="1">
    <citation type="journal article" date="2021" name="mSystems">
        <title>Bacteria and Archaea Synergistically Convert Glycine Betaine to Biogenic Methane in the Formosa Cold Seep of the South China Sea.</title>
        <authorList>
            <person name="Li L."/>
            <person name="Zhang W."/>
            <person name="Zhang S."/>
            <person name="Song L."/>
            <person name="Sun Q."/>
            <person name="Zhang H."/>
            <person name="Xiang H."/>
            <person name="Dong X."/>
        </authorList>
    </citation>
    <scope>NUCLEOTIDE SEQUENCE</scope>
    <source>
        <strain evidence="14">ZWT</strain>
    </source>
</reference>